<dbReference type="EMBL" id="AP021906">
    <property type="protein sequence ID" value="BBP87842.1"/>
    <property type="molecule type" value="Genomic_DNA"/>
</dbReference>
<organism evidence="1 2">
    <name type="scientific">Bacillus safensis</name>
    <dbReference type="NCBI Taxonomy" id="561879"/>
    <lineage>
        <taxon>Bacteria</taxon>
        <taxon>Bacillati</taxon>
        <taxon>Bacillota</taxon>
        <taxon>Bacilli</taxon>
        <taxon>Bacillales</taxon>
        <taxon>Bacillaceae</taxon>
        <taxon>Bacillus</taxon>
    </lineage>
</organism>
<reference evidence="1 2" key="1">
    <citation type="submission" date="2019-12" db="EMBL/GenBank/DDBJ databases">
        <title>Full genome sequence of a Bacillus safensis strain isolated from commercially available natto in Indonesia.</title>
        <authorList>
            <person name="Yoshida M."/>
            <person name="Uomi M."/>
            <person name="Waturangi D."/>
            <person name="Ekaputri J.J."/>
            <person name="Setiamarga D.H.E."/>
        </authorList>
    </citation>
    <scope>NUCLEOTIDE SEQUENCE [LARGE SCALE GENOMIC DNA]</scope>
    <source>
        <strain evidence="1 2">IDN1</strain>
    </source>
</reference>
<evidence type="ECO:0000313" key="1">
    <source>
        <dbReference type="EMBL" id="BBP87842.1"/>
    </source>
</evidence>
<sequence length="50" mass="5694">MTKTDKVKNALTDTYDFQIKQDQKKVSTFKDSVTLSFTLDEPQKAKKPGV</sequence>
<dbReference type="AlphaFoldDB" id="A0A5S9M562"/>
<proteinExistence type="predicted"/>
<gene>
    <name evidence="1" type="ORF">BsIDN1_14600</name>
</gene>
<accession>A0A5S9M562</accession>
<name>A0A5S9M562_BACIA</name>
<dbReference type="Proteomes" id="UP000464658">
    <property type="component" value="Chromosome"/>
</dbReference>
<protein>
    <submittedName>
        <fullName evidence="1">Uncharacterized protein</fullName>
    </submittedName>
</protein>
<evidence type="ECO:0000313" key="2">
    <source>
        <dbReference type="Proteomes" id="UP000464658"/>
    </source>
</evidence>